<reference evidence="2" key="1">
    <citation type="submission" date="2016-06" db="EMBL/GenBank/DDBJ databases">
        <title>Draft Genome sequence of the fungus Inonotus baumii.</title>
        <authorList>
            <person name="Zhu H."/>
            <person name="Lin W."/>
        </authorList>
    </citation>
    <scope>NUCLEOTIDE SEQUENCE</scope>
    <source>
        <strain evidence="2">821</strain>
    </source>
</reference>
<organism evidence="2 3">
    <name type="scientific">Sanghuangporus baumii</name>
    <name type="common">Phellinus baumii</name>
    <dbReference type="NCBI Taxonomy" id="108892"/>
    <lineage>
        <taxon>Eukaryota</taxon>
        <taxon>Fungi</taxon>
        <taxon>Dikarya</taxon>
        <taxon>Basidiomycota</taxon>
        <taxon>Agaricomycotina</taxon>
        <taxon>Agaricomycetes</taxon>
        <taxon>Hymenochaetales</taxon>
        <taxon>Hymenochaetaceae</taxon>
        <taxon>Sanghuangporus</taxon>
    </lineage>
</organism>
<feature type="transmembrane region" description="Helical" evidence="1">
    <location>
        <begin position="110"/>
        <end position="131"/>
    </location>
</feature>
<dbReference type="OrthoDB" id="2679375at2759"/>
<evidence type="ECO:0000256" key="1">
    <source>
        <dbReference type="SAM" id="Phobius"/>
    </source>
</evidence>
<evidence type="ECO:0000313" key="3">
    <source>
        <dbReference type="Proteomes" id="UP000757232"/>
    </source>
</evidence>
<comment type="caution">
    <text evidence="2">The sequence shown here is derived from an EMBL/GenBank/DDBJ whole genome shotgun (WGS) entry which is preliminary data.</text>
</comment>
<keyword evidence="3" id="KW-1185">Reference proteome</keyword>
<proteinExistence type="predicted"/>
<dbReference type="Proteomes" id="UP000757232">
    <property type="component" value="Unassembled WGS sequence"/>
</dbReference>
<feature type="transmembrane region" description="Helical" evidence="1">
    <location>
        <begin position="33"/>
        <end position="56"/>
    </location>
</feature>
<keyword evidence="1" id="KW-0812">Transmembrane</keyword>
<accession>A0A9Q5I3C0</accession>
<evidence type="ECO:0000313" key="2">
    <source>
        <dbReference type="EMBL" id="OCB90909.1"/>
    </source>
</evidence>
<dbReference type="AlphaFoldDB" id="A0A9Q5I3C0"/>
<feature type="transmembrane region" description="Helical" evidence="1">
    <location>
        <begin position="209"/>
        <end position="229"/>
    </location>
</feature>
<sequence length="395" mass="43565">MVTEDVSLLLNVVHDLRITNSISRRHPSLSPKLVLIGLTYIVASLVVLLYDISLTLRTLSNMNVASSLKLALRCEVSYRLDGWSMMALILPVQLIFVLRTFALWERNRKVLAFLIPLMLACDSVIGAFIWMSERIGSVMLPQEPGLREILGCYGTILGTSSYKVIIPAVAALMVFDVVVLALTMLRFIRIRKDGEGNGSVIRILFRDGVIYYIVVLASSVANLLLYALLRKQHAELVGSCVPILRTAMSICASRLMLNLRGAIDRVRSQSQTPWGTEDMASKTDAATMNSLEEMVRHDAMELELRLGPALAYGYDYQRLDPGEGQTSSSPVATNRTLYRPRSTTVVEVVAGSDANTLSDVVRGDYGRLFEDGSPSLVSPYSVKDDVSEVRMGIAV</sequence>
<keyword evidence="1" id="KW-0472">Membrane</keyword>
<name>A0A9Q5I3C0_SANBA</name>
<dbReference type="EMBL" id="LNZH02000113">
    <property type="protein sequence ID" value="OCB90909.1"/>
    <property type="molecule type" value="Genomic_DNA"/>
</dbReference>
<keyword evidence="1" id="KW-1133">Transmembrane helix</keyword>
<protein>
    <submittedName>
        <fullName evidence="2">Uncharacterized protein</fullName>
    </submittedName>
</protein>
<feature type="transmembrane region" description="Helical" evidence="1">
    <location>
        <begin position="76"/>
        <end position="98"/>
    </location>
</feature>
<gene>
    <name evidence="2" type="ORF">A7U60_g1819</name>
</gene>
<feature type="transmembrane region" description="Helical" evidence="1">
    <location>
        <begin position="164"/>
        <end position="188"/>
    </location>
</feature>